<name>A0ABD1IGS4_SALDI</name>
<dbReference type="AlphaFoldDB" id="A0ABD1IGS4"/>
<keyword evidence="2" id="KW-1185">Reference proteome</keyword>
<gene>
    <name evidence="1" type="ORF">AAHA92_02311</name>
</gene>
<keyword evidence="1" id="KW-0808">Transferase</keyword>
<comment type="caution">
    <text evidence="1">The sequence shown here is derived from an EMBL/GenBank/DDBJ whole genome shotgun (WGS) entry which is preliminary data.</text>
</comment>
<evidence type="ECO:0000313" key="1">
    <source>
        <dbReference type="EMBL" id="KAL1566738.1"/>
    </source>
</evidence>
<organism evidence="1 2">
    <name type="scientific">Salvia divinorum</name>
    <name type="common">Maria pastora</name>
    <name type="synonym">Diviner's sage</name>
    <dbReference type="NCBI Taxonomy" id="28513"/>
    <lineage>
        <taxon>Eukaryota</taxon>
        <taxon>Viridiplantae</taxon>
        <taxon>Streptophyta</taxon>
        <taxon>Embryophyta</taxon>
        <taxon>Tracheophyta</taxon>
        <taxon>Spermatophyta</taxon>
        <taxon>Magnoliopsida</taxon>
        <taxon>eudicotyledons</taxon>
        <taxon>Gunneridae</taxon>
        <taxon>Pentapetalae</taxon>
        <taxon>asterids</taxon>
        <taxon>lamiids</taxon>
        <taxon>Lamiales</taxon>
        <taxon>Lamiaceae</taxon>
        <taxon>Nepetoideae</taxon>
        <taxon>Mentheae</taxon>
        <taxon>Salviinae</taxon>
        <taxon>Salvia</taxon>
        <taxon>Salvia subgen. Calosphace</taxon>
    </lineage>
</organism>
<evidence type="ECO:0000313" key="2">
    <source>
        <dbReference type="Proteomes" id="UP001567538"/>
    </source>
</evidence>
<protein>
    <submittedName>
        <fullName evidence="1">AarF domain-containing protein kinase 1</fullName>
    </submittedName>
</protein>
<reference evidence="1 2" key="1">
    <citation type="submission" date="2024-06" db="EMBL/GenBank/DDBJ databases">
        <title>A chromosome level genome sequence of Diviner's sage (Salvia divinorum).</title>
        <authorList>
            <person name="Ford S.A."/>
            <person name="Ro D.-K."/>
            <person name="Ness R.W."/>
            <person name="Phillips M.A."/>
        </authorList>
    </citation>
    <scope>NUCLEOTIDE SEQUENCE [LARGE SCALE GENOMIC DNA]</scope>
    <source>
        <strain evidence="1">SAF-2024a</strain>
        <tissue evidence="1">Leaf</tissue>
    </source>
</reference>
<accession>A0ABD1IGS4</accession>
<proteinExistence type="predicted"/>
<dbReference type="Proteomes" id="UP001567538">
    <property type="component" value="Unassembled WGS sequence"/>
</dbReference>
<dbReference type="GO" id="GO:0016301">
    <property type="term" value="F:kinase activity"/>
    <property type="evidence" value="ECO:0007669"/>
    <property type="project" value="UniProtKB-KW"/>
</dbReference>
<keyword evidence="1" id="KW-0418">Kinase</keyword>
<sequence length="157" mass="17924">MPDTFLLYLLEEPLIVLGRGMSPEEKKHLRDEVKSLKMEDVSSFMESLPPEFLTILRTDGLLRSLISKLGAPQRTRLLIYAKCAFRGLSAEASSESVYAVSRLKTSIRYIQLRVILGIMEFVSYVDERGRSLATKLRQLIYQIWSLAPILLSNWTVS</sequence>
<dbReference type="EMBL" id="JBEAFC010000002">
    <property type="protein sequence ID" value="KAL1566738.1"/>
    <property type="molecule type" value="Genomic_DNA"/>
</dbReference>